<reference evidence="2 3" key="1">
    <citation type="submission" date="2015-05" db="EMBL/GenBank/DDBJ databases">
        <title>Genome sequencing and analysis of members of genus Stenotrophomonas.</title>
        <authorList>
            <person name="Patil P.P."/>
            <person name="Midha S."/>
            <person name="Patil P.B."/>
        </authorList>
    </citation>
    <scope>NUCLEOTIDE SEQUENCE [LARGE SCALE GENOMIC DNA]</scope>
    <source>
        <strain evidence="2 3">DSM 21508</strain>
    </source>
</reference>
<proteinExistence type="predicted"/>
<accession>A0A0R0DBW5</accession>
<evidence type="ECO:0000313" key="3">
    <source>
        <dbReference type="Proteomes" id="UP000051386"/>
    </source>
</evidence>
<sequence length="213" mass="23368">MKRKATPPRADSEFFMFGPESESNRRFRGAYLENIQQLLTSPRLILRPDAGGFPPLSEVPRVVFDPSAGPAPRDLEGGFSGYWLVSERLQRAMSAVDPEAFAFVECEVRLADGSAGPPRFMCDVVREVDALDEDASHLRIKVDDDYVRGKFYSLGGGARLVFKRDMLAGAHVFLTPFNPSAFCDRSFRNAVQAAGISKNAGVSGISFVDALDI</sequence>
<comment type="caution">
    <text evidence="2">The sequence shown here is derived from an EMBL/GenBank/DDBJ whole genome shotgun (WGS) entry which is preliminary data.</text>
</comment>
<dbReference type="AlphaFoldDB" id="A0A0R0DBW5"/>
<dbReference type="PATRIC" id="fig|517011.3.peg.193"/>
<keyword evidence="3" id="KW-1185">Reference proteome</keyword>
<evidence type="ECO:0000313" key="2">
    <source>
        <dbReference type="EMBL" id="KRG76130.1"/>
    </source>
</evidence>
<dbReference type="RefSeq" id="WP_057507405.1">
    <property type="nucleotide sequence ID" value="NZ_LDJK01000011.1"/>
</dbReference>
<dbReference type="InterPro" id="IPR012433">
    <property type="entry name" value="Imm11"/>
</dbReference>
<dbReference type="EMBL" id="LDJK01000011">
    <property type="protein sequence ID" value="KRG76130.1"/>
    <property type="molecule type" value="Genomic_DNA"/>
</dbReference>
<gene>
    <name evidence="2" type="ORF">ABB28_04075</name>
</gene>
<dbReference type="Proteomes" id="UP000051386">
    <property type="component" value="Unassembled WGS sequence"/>
</dbReference>
<feature type="domain" description="Immunity MXAN-0049 protein" evidence="1">
    <location>
        <begin position="13"/>
        <end position="210"/>
    </location>
</feature>
<organism evidence="2 3">
    <name type="scientific">Stenotrophomonas chelatiphaga</name>
    <dbReference type="NCBI Taxonomy" id="517011"/>
    <lineage>
        <taxon>Bacteria</taxon>
        <taxon>Pseudomonadati</taxon>
        <taxon>Pseudomonadota</taxon>
        <taxon>Gammaproteobacteria</taxon>
        <taxon>Lysobacterales</taxon>
        <taxon>Lysobacteraceae</taxon>
        <taxon>Stenotrophomonas</taxon>
    </lineage>
</organism>
<name>A0A0R0DBW5_9GAMM</name>
<protein>
    <recommendedName>
        <fullName evidence="1">Immunity MXAN-0049 protein domain-containing protein</fullName>
    </recommendedName>
</protein>
<evidence type="ECO:0000259" key="1">
    <source>
        <dbReference type="Pfam" id="PF07791"/>
    </source>
</evidence>
<dbReference type="Pfam" id="PF07791">
    <property type="entry name" value="Imm11"/>
    <property type="match status" value="1"/>
</dbReference>